<comment type="subcellular location">
    <subcellularLocation>
        <location evidence="6">Cytoplasm</location>
    </subcellularLocation>
    <text evidence="6">Membrane-associated.</text>
</comment>
<dbReference type="AlphaFoldDB" id="A0A7K0BU26"/>
<evidence type="ECO:0000256" key="4">
    <source>
        <dbReference type="ARBA" id="ARBA00022960"/>
    </source>
</evidence>
<dbReference type="InterPro" id="IPR004753">
    <property type="entry name" value="MreB"/>
</dbReference>
<evidence type="ECO:0000256" key="1">
    <source>
        <dbReference type="ARBA" id="ARBA00022490"/>
    </source>
</evidence>
<comment type="subunit">
    <text evidence="6">Forms polymers.</text>
</comment>
<dbReference type="PANTHER" id="PTHR42749">
    <property type="entry name" value="CELL SHAPE-DETERMINING PROTEIN MREB"/>
    <property type="match status" value="1"/>
</dbReference>
<dbReference type="RefSeq" id="WP_328594169.1">
    <property type="nucleotide sequence ID" value="NZ_WEGH01000002.1"/>
</dbReference>
<evidence type="ECO:0000256" key="2">
    <source>
        <dbReference type="ARBA" id="ARBA00022741"/>
    </source>
</evidence>
<dbReference type="HAMAP" id="MF_02207">
    <property type="entry name" value="MreB"/>
    <property type="match status" value="1"/>
</dbReference>
<dbReference type="GO" id="GO:0008360">
    <property type="term" value="P:regulation of cell shape"/>
    <property type="evidence" value="ECO:0007669"/>
    <property type="project" value="UniProtKB-UniRule"/>
</dbReference>
<evidence type="ECO:0000256" key="6">
    <source>
        <dbReference type="HAMAP-Rule" id="MF_02207"/>
    </source>
</evidence>
<keyword evidence="8" id="KW-1185">Reference proteome</keyword>
<keyword evidence="1 6" id="KW-0963">Cytoplasm</keyword>
<dbReference type="GO" id="GO:0000902">
    <property type="term" value="P:cell morphogenesis"/>
    <property type="evidence" value="ECO:0007669"/>
    <property type="project" value="InterPro"/>
</dbReference>
<keyword evidence="3 6" id="KW-0067">ATP-binding</keyword>
<comment type="caution">
    <text evidence="6">Lacks conserved residue(s) required for the propagation of feature annotation.</text>
</comment>
<gene>
    <name evidence="7" type="primary">mbl</name>
    <name evidence="6" type="synonym">mreB</name>
    <name evidence="7" type="ORF">ACRB68_27560</name>
</gene>
<dbReference type="GO" id="GO:0005737">
    <property type="term" value="C:cytoplasm"/>
    <property type="evidence" value="ECO:0007669"/>
    <property type="project" value="UniProtKB-SubCell"/>
</dbReference>
<sequence>MFLRGFPGRPTALDLGSTLVRMHIAGRGLIAAEPCALARCRQTGRVLAVGRAALELAAKRPDVKLIRPVRLGVPAEQEDTEAILRRLLRRSHGSRYFARPRMVVAAPSSITPVQHGAVCEAAYRAGARRLTVVPRPLAAAVGAGLLGPGREIAVVADIGAHVTDIGLVSFGGLAGSATLPIGGATLDEAIVDLVRTTHELIISAETAEAAKIAIGTAAANRVRHERRCQVYGRDVHSGLPRTVMLSCAEVHEVIMPPITSIVAAIADQLAASPPDIAAELVSAGITLTGGSAAIEGLDRLVHKATGLPVRVADDPANAAVTGAAALLVQHRKNTVGDRAGDYGLLSLPKQRWPSRGR</sequence>
<organism evidence="7 8">
    <name type="scientific">Actinomadura macrotermitis</name>
    <dbReference type="NCBI Taxonomy" id="2585200"/>
    <lineage>
        <taxon>Bacteria</taxon>
        <taxon>Bacillati</taxon>
        <taxon>Actinomycetota</taxon>
        <taxon>Actinomycetes</taxon>
        <taxon>Streptosporangiales</taxon>
        <taxon>Thermomonosporaceae</taxon>
        <taxon>Actinomadura</taxon>
    </lineage>
</organism>
<dbReference type="EMBL" id="WEGH01000002">
    <property type="protein sequence ID" value="MQY04695.1"/>
    <property type="molecule type" value="Genomic_DNA"/>
</dbReference>
<dbReference type="InterPro" id="IPR056546">
    <property type="entry name" value="MreB_MamK-like"/>
</dbReference>
<evidence type="ECO:0000313" key="7">
    <source>
        <dbReference type="EMBL" id="MQY04695.1"/>
    </source>
</evidence>
<dbReference type="Gene3D" id="3.30.420.40">
    <property type="match status" value="2"/>
</dbReference>
<dbReference type="SUPFAM" id="SSF53067">
    <property type="entry name" value="Actin-like ATPase domain"/>
    <property type="match status" value="2"/>
</dbReference>
<dbReference type="PRINTS" id="PR01652">
    <property type="entry name" value="SHAPEPROTEIN"/>
</dbReference>
<proteinExistence type="inferred from homology"/>
<dbReference type="Pfam" id="PF06723">
    <property type="entry name" value="MreB_Mbl"/>
    <property type="match status" value="1"/>
</dbReference>
<comment type="similarity">
    <text evidence="5 6">Belongs to the FtsA/MreB family.</text>
</comment>
<evidence type="ECO:0000256" key="5">
    <source>
        <dbReference type="ARBA" id="ARBA00023458"/>
    </source>
</evidence>
<keyword evidence="2 6" id="KW-0547">Nucleotide-binding</keyword>
<keyword evidence="4 6" id="KW-0133">Cell shape</keyword>
<comment type="function">
    <text evidence="6">Forms membrane-associated dynamic filaments that are essential for cell shape determination. Acts by regulating cell wall synthesis and cell elongation, and thus cell shape. A feedback loop between cell geometry and MreB localization may maintain elongated cell shape by targeting cell wall growth to regions of negative cell wall curvature.</text>
</comment>
<comment type="caution">
    <text evidence="7">The sequence shown here is derived from an EMBL/GenBank/DDBJ whole genome shotgun (WGS) entry which is preliminary data.</text>
</comment>
<dbReference type="Proteomes" id="UP000487268">
    <property type="component" value="Unassembled WGS sequence"/>
</dbReference>
<protein>
    <recommendedName>
        <fullName evidence="6">Cell shape-determining protein MreB</fullName>
    </recommendedName>
</protein>
<dbReference type="PANTHER" id="PTHR42749:SF1">
    <property type="entry name" value="CELL SHAPE-DETERMINING PROTEIN MREB"/>
    <property type="match status" value="1"/>
</dbReference>
<dbReference type="InterPro" id="IPR043129">
    <property type="entry name" value="ATPase_NBD"/>
</dbReference>
<dbReference type="GO" id="GO:0005524">
    <property type="term" value="F:ATP binding"/>
    <property type="evidence" value="ECO:0007669"/>
    <property type="project" value="UniProtKB-KW"/>
</dbReference>
<evidence type="ECO:0000256" key="3">
    <source>
        <dbReference type="ARBA" id="ARBA00022840"/>
    </source>
</evidence>
<name>A0A7K0BU26_9ACTN</name>
<evidence type="ECO:0000313" key="8">
    <source>
        <dbReference type="Proteomes" id="UP000487268"/>
    </source>
</evidence>
<reference evidence="7 8" key="1">
    <citation type="submission" date="2019-10" db="EMBL/GenBank/DDBJ databases">
        <title>Actinomadura rubteroloni sp. nov. and Actinomadura macrotermitis sp. nov., isolated from the gut of fungus growing-termite Macrotermes natalensis.</title>
        <authorList>
            <person name="Benndorf R."/>
            <person name="Martin K."/>
            <person name="Kuefner M."/>
            <person name="De Beer W."/>
            <person name="Kaster A.-K."/>
            <person name="Vollmers J."/>
            <person name="Poulsen M."/>
            <person name="Beemelmanns C."/>
        </authorList>
    </citation>
    <scope>NUCLEOTIDE SEQUENCE [LARGE SCALE GENOMIC DNA]</scope>
    <source>
        <strain evidence="7 8">RB68</strain>
    </source>
</reference>
<accession>A0A7K0BU26</accession>